<evidence type="ECO:0000256" key="1">
    <source>
        <dbReference type="SAM" id="Phobius"/>
    </source>
</evidence>
<dbReference type="Proteomes" id="UP000293519">
    <property type="component" value="Unassembled WGS sequence"/>
</dbReference>
<evidence type="ECO:0000313" key="2">
    <source>
        <dbReference type="EMBL" id="RZS54381.1"/>
    </source>
</evidence>
<dbReference type="RefSeq" id="WP_130486153.1">
    <property type="nucleotide sequence ID" value="NZ_SGWW01000005.1"/>
</dbReference>
<name>A0A4Q7LJV7_9MICO</name>
<feature type="transmembrane region" description="Helical" evidence="1">
    <location>
        <begin position="27"/>
        <end position="44"/>
    </location>
</feature>
<feature type="transmembrane region" description="Helical" evidence="1">
    <location>
        <begin position="239"/>
        <end position="258"/>
    </location>
</feature>
<reference evidence="2 3" key="1">
    <citation type="journal article" date="2015" name="Stand. Genomic Sci.">
        <title>Genomic Encyclopedia of Bacterial and Archaeal Type Strains, Phase III: the genomes of soil and plant-associated and newly described type strains.</title>
        <authorList>
            <person name="Whitman W.B."/>
            <person name="Woyke T."/>
            <person name="Klenk H.P."/>
            <person name="Zhou Y."/>
            <person name="Lilburn T.G."/>
            <person name="Beck B.J."/>
            <person name="De Vos P."/>
            <person name="Vandamme P."/>
            <person name="Eisen J.A."/>
            <person name="Garrity G."/>
            <person name="Hugenholtz P."/>
            <person name="Kyrpides N.C."/>
        </authorList>
    </citation>
    <scope>NUCLEOTIDE SEQUENCE [LARGE SCALE GENOMIC DNA]</scope>
    <source>
        <strain evidence="2 3">CV2</strain>
    </source>
</reference>
<feature type="transmembrane region" description="Helical" evidence="1">
    <location>
        <begin position="197"/>
        <end position="219"/>
    </location>
</feature>
<evidence type="ECO:0000313" key="3">
    <source>
        <dbReference type="Proteomes" id="UP000293519"/>
    </source>
</evidence>
<dbReference type="OrthoDB" id="4715924at2"/>
<feature type="transmembrane region" description="Helical" evidence="1">
    <location>
        <begin position="116"/>
        <end position="135"/>
    </location>
</feature>
<feature type="transmembrane region" description="Helical" evidence="1">
    <location>
        <begin position="50"/>
        <end position="67"/>
    </location>
</feature>
<gene>
    <name evidence="2" type="ORF">EV141_2379</name>
</gene>
<keyword evidence="1" id="KW-0812">Transmembrane</keyword>
<sequence length="264" mass="26973">MIAAVLLLAVGVGDLVRRRLSGTAQPIVGLVVAAAILLIAGVGYAGPLGIAPVTTGIAAVIAALWMLAVRINETVTPPLWPAALLVTAVTLGAMLTPWSAEPVFVVPGTTKLEPGVALAVLAVVAALTTTANLVTRAMLQVARGSHPGQGVHPDSRWVMRWGRRRALVIEREDAESTPPAAPSTLQGGRIIGPLERLLIVALALVGAHGLIAALLAAKGIVRFPEISADRRLGSKAEEFLIGSLTSWALAGLAVALVARASGAA</sequence>
<keyword evidence="1" id="KW-1133">Transmembrane helix</keyword>
<comment type="caution">
    <text evidence="2">The sequence shown here is derived from an EMBL/GenBank/DDBJ whole genome shotgun (WGS) entry which is preliminary data.</text>
</comment>
<organism evidence="2 3">
    <name type="scientific">Microcella putealis</name>
    <dbReference type="NCBI Taxonomy" id="337005"/>
    <lineage>
        <taxon>Bacteria</taxon>
        <taxon>Bacillati</taxon>
        <taxon>Actinomycetota</taxon>
        <taxon>Actinomycetes</taxon>
        <taxon>Micrococcales</taxon>
        <taxon>Microbacteriaceae</taxon>
        <taxon>Microcella</taxon>
    </lineage>
</organism>
<feature type="transmembrane region" description="Helical" evidence="1">
    <location>
        <begin position="79"/>
        <end position="96"/>
    </location>
</feature>
<accession>A0A4Q7LJV7</accession>
<proteinExistence type="predicted"/>
<keyword evidence="3" id="KW-1185">Reference proteome</keyword>
<keyword evidence="1" id="KW-0472">Membrane</keyword>
<dbReference type="AlphaFoldDB" id="A0A4Q7LJV7"/>
<protein>
    <submittedName>
        <fullName evidence="2">Uncharacterized protein</fullName>
    </submittedName>
</protein>
<dbReference type="EMBL" id="SGWW01000005">
    <property type="protein sequence ID" value="RZS54381.1"/>
    <property type="molecule type" value="Genomic_DNA"/>
</dbReference>